<dbReference type="RefSeq" id="WP_202688485.1">
    <property type="nucleotide sequence ID" value="NZ_JAESVN010000003.1"/>
</dbReference>
<gene>
    <name evidence="2" type="ORF">JL811_10140</name>
</gene>
<dbReference type="AlphaFoldDB" id="A0A8K0Y171"/>
<organism evidence="2 3">
    <name type="scientific">Szabonella alba</name>
    <dbReference type="NCBI Taxonomy" id="2804194"/>
    <lineage>
        <taxon>Bacteria</taxon>
        <taxon>Pseudomonadati</taxon>
        <taxon>Pseudomonadota</taxon>
        <taxon>Alphaproteobacteria</taxon>
        <taxon>Rhodobacterales</taxon>
        <taxon>Paracoccaceae</taxon>
        <taxon>Szabonella</taxon>
    </lineage>
</organism>
<evidence type="ECO:0000313" key="2">
    <source>
        <dbReference type="EMBL" id="MBL4917582.1"/>
    </source>
</evidence>
<proteinExistence type="predicted"/>
<evidence type="ECO:0000256" key="1">
    <source>
        <dbReference type="SAM" id="MobiDB-lite"/>
    </source>
</evidence>
<protein>
    <submittedName>
        <fullName evidence="2">Phosphoadenosine phosphosulfate reductase</fullName>
    </submittedName>
</protein>
<feature type="compositionally biased region" description="Polar residues" evidence="1">
    <location>
        <begin position="325"/>
        <end position="351"/>
    </location>
</feature>
<reference evidence="2" key="1">
    <citation type="submission" date="2021-01" db="EMBL/GenBank/DDBJ databases">
        <title>Tabrizicola alba sp. nov. a motile alkaliphilic bacterium isolated from a soda lake.</title>
        <authorList>
            <person name="Szuroczki S."/>
            <person name="Abbaszade G."/>
            <person name="Schumann P."/>
            <person name="Toth E."/>
        </authorList>
    </citation>
    <scope>NUCLEOTIDE SEQUENCE</scope>
    <source>
        <strain evidence="2">DMG-N-6</strain>
    </source>
</reference>
<keyword evidence="3" id="KW-1185">Reference proteome</keyword>
<dbReference type="Proteomes" id="UP000648908">
    <property type="component" value="Unassembled WGS sequence"/>
</dbReference>
<sequence length="351" mass="38431">MPSDDMEISTETTPPPAAALDRDDWLTLLRGMGEEGGGFETLGPRHWALFNEDGGDLLVTFDALETITAGSAGQMPPAFALATRRGWSHLSVIVEGPDRYRSANVYRYFDRLVDEDFFGGFDRVLFFGAGAAAHAACAFSVAAPGAQVLALDPCATLDPRQAGWDQRHRALRRLDFTTRYGYGPDMVAGAAQVHLLFDPLQREDAMHAALYRGPHVTPLRLPHLGGETESDLQAMGILPEILTLAMAGGLAPGGFARLWRKRRDTPRYLRNLLQCCARAGHHRREAAICRWVIARMKAPSFRRHLKDLEARGLLPKRSERDAPASSANSATDGTDTTVKNNTGKNMIHASS</sequence>
<dbReference type="EMBL" id="JAESVN010000003">
    <property type="protein sequence ID" value="MBL4917582.1"/>
    <property type="molecule type" value="Genomic_DNA"/>
</dbReference>
<comment type="caution">
    <text evidence="2">The sequence shown here is derived from an EMBL/GenBank/DDBJ whole genome shotgun (WGS) entry which is preliminary data.</text>
</comment>
<feature type="compositionally biased region" description="Basic and acidic residues" evidence="1">
    <location>
        <begin position="312"/>
        <end position="322"/>
    </location>
</feature>
<name>A0A8K0Y171_9RHOB</name>
<accession>A0A8K0Y171</accession>
<feature type="region of interest" description="Disordered" evidence="1">
    <location>
        <begin position="312"/>
        <end position="351"/>
    </location>
</feature>
<evidence type="ECO:0000313" key="3">
    <source>
        <dbReference type="Proteomes" id="UP000648908"/>
    </source>
</evidence>